<sequence>MSIMKSFLSMDLSADAPKSDTFALYSSSKSILRDLTSPCRIVREVDE</sequence>
<proteinExistence type="predicted"/>
<protein>
    <submittedName>
        <fullName evidence="1">Uncharacterized protein</fullName>
    </submittedName>
</protein>
<reference evidence="1" key="1">
    <citation type="submission" date="2014-09" db="EMBL/GenBank/DDBJ databases">
        <authorList>
            <person name="Magalhaes I.L.F."/>
            <person name="Oliveira U."/>
            <person name="Santos F.R."/>
            <person name="Vidigal T.H.D.A."/>
            <person name="Brescovit A.D."/>
            <person name="Santos A.J."/>
        </authorList>
    </citation>
    <scope>NUCLEOTIDE SEQUENCE</scope>
    <source>
        <tissue evidence="1">Shoot tissue taken approximately 20 cm above the soil surface</tissue>
    </source>
</reference>
<name>A0A0A8Z4K6_ARUDO</name>
<organism evidence="1">
    <name type="scientific">Arundo donax</name>
    <name type="common">Giant reed</name>
    <name type="synonym">Donax arundinaceus</name>
    <dbReference type="NCBI Taxonomy" id="35708"/>
    <lineage>
        <taxon>Eukaryota</taxon>
        <taxon>Viridiplantae</taxon>
        <taxon>Streptophyta</taxon>
        <taxon>Embryophyta</taxon>
        <taxon>Tracheophyta</taxon>
        <taxon>Spermatophyta</taxon>
        <taxon>Magnoliopsida</taxon>
        <taxon>Liliopsida</taxon>
        <taxon>Poales</taxon>
        <taxon>Poaceae</taxon>
        <taxon>PACMAD clade</taxon>
        <taxon>Arundinoideae</taxon>
        <taxon>Arundineae</taxon>
        <taxon>Arundo</taxon>
    </lineage>
</organism>
<evidence type="ECO:0000313" key="1">
    <source>
        <dbReference type="EMBL" id="JAD29792.1"/>
    </source>
</evidence>
<accession>A0A0A8Z4K6</accession>
<dbReference type="EMBL" id="GBRH01268103">
    <property type="protein sequence ID" value="JAD29792.1"/>
    <property type="molecule type" value="Transcribed_RNA"/>
</dbReference>
<dbReference type="AlphaFoldDB" id="A0A0A8Z4K6"/>
<reference evidence="1" key="2">
    <citation type="journal article" date="2015" name="Data Brief">
        <title>Shoot transcriptome of the giant reed, Arundo donax.</title>
        <authorList>
            <person name="Barrero R.A."/>
            <person name="Guerrero F.D."/>
            <person name="Moolhuijzen P."/>
            <person name="Goolsby J.A."/>
            <person name="Tidwell J."/>
            <person name="Bellgard S.E."/>
            <person name="Bellgard M.I."/>
        </authorList>
    </citation>
    <scope>NUCLEOTIDE SEQUENCE</scope>
    <source>
        <tissue evidence="1">Shoot tissue taken approximately 20 cm above the soil surface</tissue>
    </source>
</reference>